<feature type="compositionally biased region" description="Basic residues" evidence="1">
    <location>
        <begin position="126"/>
        <end position="136"/>
    </location>
</feature>
<evidence type="ECO:0000313" key="3">
    <source>
        <dbReference type="Proteomes" id="UP000815325"/>
    </source>
</evidence>
<gene>
    <name evidence="2" type="ORF">DUNSADRAFT_17250</name>
</gene>
<dbReference type="Proteomes" id="UP000815325">
    <property type="component" value="Unassembled WGS sequence"/>
</dbReference>
<protein>
    <recommendedName>
        <fullName evidence="4">Encoded protein</fullName>
    </recommendedName>
</protein>
<comment type="caution">
    <text evidence="2">The sequence shown here is derived from an EMBL/GenBank/DDBJ whole genome shotgun (WGS) entry which is preliminary data.</text>
</comment>
<evidence type="ECO:0000313" key="2">
    <source>
        <dbReference type="EMBL" id="KAF5840281.1"/>
    </source>
</evidence>
<evidence type="ECO:0008006" key="4">
    <source>
        <dbReference type="Google" id="ProtNLM"/>
    </source>
</evidence>
<keyword evidence="3" id="KW-1185">Reference proteome</keyword>
<dbReference type="EMBL" id="MU069518">
    <property type="protein sequence ID" value="KAF5840281.1"/>
    <property type="molecule type" value="Genomic_DNA"/>
</dbReference>
<name>A0ABQ7H093_DUNSA</name>
<organism evidence="2 3">
    <name type="scientific">Dunaliella salina</name>
    <name type="common">Green alga</name>
    <name type="synonym">Protococcus salinus</name>
    <dbReference type="NCBI Taxonomy" id="3046"/>
    <lineage>
        <taxon>Eukaryota</taxon>
        <taxon>Viridiplantae</taxon>
        <taxon>Chlorophyta</taxon>
        <taxon>core chlorophytes</taxon>
        <taxon>Chlorophyceae</taxon>
        <taxon>CS clade</taxon>
        <taxon>Chlamydomonadales</taxon>
        <taxon>Dunaliellaceae</taxon>
        <taxon>Dunaliella</taxon>
    </lineage>
</organism>
<proteinExistence type="predicted"/>
<reference evidence="2" key="1">
    <citation type="submission" date="2017-08" db="EMBL/GenBank/DDBJ databases">
        <authorList>
            <person name="Polle J.E."/>
            <person name="Barry K."/>
            <person name="Cushman J."/>
            <person name="Schmutz J."/>
            <person name="Tran D."/>
            <person name="Hathwaick L.T."/>
            <person name="Yim W.C."/>
            <person name="Jenkins J."/>
            <person name="Mckie-Krisberg Z.M."/>
            <person name="Prochnik S."/>
            <person name="Lindquist E."/>
            <person name="Dockter R.B."/>
            <person name="Adam C."/>
            <person name="Molina H."/>
            <person name="Bunkerborg J."/>
            <person name="Jin E."/>
            <person name="Buchheim M."/>
            <person name="Magnuson J."/>
        </authorList>
    </citation>
    <scope>NUCLEOTIDE SEQUENCE</scope>
    <source>
        <strain evidence="2">CCAP 19/18</strain>
    </source>
</reference>
<feature type="region of interest" description="Disordered" evidence="1">
    <location>
        <begin position="126"/>
        <end position="147"/>
    </location>
</feature>
<sequence>MVKLCHPVLFYERTASLTRQNIMHALCRHGPWPHPQKGLPLSLTMQLRPQKHMETVTESNHANTQGHETRLFTDNQVGMQVMRKASGGHAGEQLHSSLATGSAGYAGGRMGIRVHAHREACMWQGVHRHHKRHPRSGKPAQAAICTL</sequence>
<accession>A0ABQ7H093</accession>
<evidence type="ECO:0000256" key="1">
    <source>
        <dbReference type="SAM" id="MobiDB-lite"/>
    </source>
</evidence>